<dbReference type="InterPro" id="IPR035944">
    <property type="entry name" value="YfbM-like_sf"/>
</dbReference>
<dbReference type="SUPFAM" id="SSF111069">
    <property type="entry name" value="Hypothetical protein yfbM"/>
    <property type="match status" value="1"/>
</dbReference>
<dbReference type="Gene3D" id="3.40.1760.10">
    <property type="entry name" value="YfbM-like super family"/>
    <property type="match status" value="1"/>
</dbReference>
<gene>
    <name evidence="1" type="ORF">ScoT_58760</name>
</gene>
<dbReference type="InterPro" id="IPR015068">
    <property type="entry name" value="DUF1877"/>
</dbReference>
<protein>
    <recommendedName>
        <fullName evidence="3">DUF1877 family protein</fullName>
    </recommendedName>
</protein>
<evidence type="ECO:0000313" key="1">
    <source>
        <dbReference type="EMBL" id="GHI49702.1"/>
    </source>
</evidence>
<accession>A0AA37C3E3</accession>
<dbReference type="Proteomes" id="UP001051844">
    <property type="component" value="Unassembled WGS sequence"/>
</dbReference>
<reference evidence="1" key="1">
    <citation type="submission" date="2022-09" db="EMBL/GenBank/DDBJ databases">
        <title>Whole genome shotgun sequence of Streptomyces albidoflavus NBRC 12854.</title>
        <authorList>
            <person name="Komaki H."/>
            <person name="Tamura T."/>
        </authorList>
    </citation>
    <scope>NUCLEOTIDE SEQUENCE</scope>
    <source>
        <strain evidence="1">NBRC 12854</strain>
    </source>
</reference>
<dbReference type="Pfam" id="PF08974">
    <property type="entry name" value="DUF1877"/>
    <property type="match status" value="1"/>
</dbReference>
<evidence type="ECO:0008006" key="3">
    <source>
        <dbReference type="Google" id="ProtNLM"/>
    </source>
</evidence>
<sequence length="175" mass="19646">MSEAAHTVRAMSMNGEYLRVTTTELAWALEDSAWAWNLSQAAQDIQEQGRPPLAEARHFTTHKTWHLLDFLLRRAAFPVDVIHGEEPAAIDDWGYGPPRLLTPDQVGVAADALYRTPYDQLLHGVDPAELIRAEIYPQIWDSPAELEWARDVYASLTAFFRGAASASDAMLVWID</sequence>
<name>A0AA37C3E3_9ACTN</name>
<proteinExistence type="predicted"/>
<comment type="caution">
    <text evidence="1">The sequence shown here is derived from an EMBL/GenBank/DDBJ whole genome shotgun (WGS) entry which is preliminary data.</text>
</comment>
<evidence type="ECO:0000313" key="2">
    <source>
        <dbReference type="Proteomes" id="UP001051844"/>
    </source>
</evidence>
<dbReference type="EMBL" id="BNDZ01000005">
    <property type="protein sequence ID" value="GHI49702.1"/>
    <property type="molecule type" value="Genomic_DNA"/>
</dbReference>
<dbReference type="AlphaFoldDB" id="A0AA37C3E3"/>
<organism evidence="1 2">
    <name type="scientific">Streptomyces albidoflavus</name>
    <dbReference type="NCBI Taxonomy" id="1886"/>
    <lineage>
        <taxon>Bacteria</taxon>
        <taxon>Bacillati</taxon>
        <taxon>Actinomycetota</taxon>
        <taxon>Actinomycetes</taxon>
        <taxon>Kitasatosporales</taxon>
        <taxon>Streptomycetaceae</taxon>
        <taxon>Streptomyces</taxon>
        <taxon>Streptomyces albidoflavus group</taxon>
    </lineage>
</organism>